<evidence type="ECO:0000256" key="2">
    <source>
        <dbReference type="ARBA" id="ARBA00022801"/>
    </source>
</evidence>
<accession>A0ABR1MKQ2</accession>
<name>A0ABR1MKQ2_9PEZI</name>
<dbReference type="Pfam" id="PF00294">
    <property type="entry name" value="PfkB"/>
    <property type="match status" value="2"/>
</dbReference>
<evidence type="ECO:0000256" key="4">
    <source>
        <dbReference type="ARBA" id="ARBA00023239"/>
    </source>
</evidence>
<dbReference type="Proteomes" id="UP001365128">
    <property type="component" value="Unassembled WGS sequence"/>
</dbReference>
<keyword evidence="3" id="KW-0464">Manganese</keyword>
<evidence type="ECO:0000313" key="9">
    <source>
        <dbReference type="Proteomes" id="UP001365128"/>
    </source>
</evidence>
<keyword evidence="9" id="KW-1185">Reference proteome</keyword>
<evidence type="ECO:0000313" key="8">
    <source>
        <dbReference type="EMBL" id="KAK7552334.1"/>
    </source>
</evidence>
<keyword evidence="5" id="KW-0326">Glycosidase</keyword>
<feature type="domain" description="Carbohydrate kinase PfkB" evidence="7">
    <location>
        <begin position="746"/>
        <end position="795"/>
    </location>
</feature>
<dbReference type="Pfam" id="PF04227">
    <property type="entry name" value="Indigoidine_A"/>
    <property type="match status" value="1"/>
</dbReference>
<sequence>MLAMASARSSLRSRMPAWRRGVSVFVKPPKSALSSVLQVSEEVQEALHGRTKKPVVALESAIYTHGFPYPDNIALSSNLESIVRTEGGVPATVGIVDGIARVGMDPEELIRLSQSAGAKNMLKISRRDLANACGTRFLGSGQGKFMGGTTIAGTMVLAHLAGIKVFATGGLGGVHRDGENSLDISADLTELGRTPVAVISSGCKSFLDIGRTLEYLETQGVAVATFADGRIGAVKFPGFWSRDSDSQSPQVVQDARHAAAMIHAQHSMGLTSGLLLANPISVSHEIPLPEISTIIANAVSEATRLGISGAKNTPFILSQIKELTTGRSVAANRALISSNVAVATSVAKELLRLEANEREERDGPATSIVNNVTQDPDGDLHQSNSFGLESNASKVSDETPMSQVDIVVAGAVAVDTACNYQGGNASYPRPALHTSNVSNIRQKIGGVAHNIALAAKYTGKNVRLMSAVGDDMMGRFVLDQMRHEGLDTRDILVKNNGKAVSRTCQYVAINQNDMELHLGMADMSIIENLKDFEILNFLNSLRAQSPKWFLIDANWHYPSLFHLLIAAKDFNPTTGVPGPISTAFEPTSSHKCVRLLMSLANKFRSYIYPRHLVDLATPNELELTRLWSKAQEMELLGSKEHWAVVNSFNLPQGSGSNRLTATTSKELVLEGIPQRTLQLLPLIPTLTVTLGSRGVLLARVLRADDERLSDPEAAPYIIGRTGNIATKNDSDRAREQIGGVYLRLFPPAVHLDKVKSVNGAGDTFTGVLVSALADGKKIEDAIMIAQAGSIMTLKVHDSVSPYLKELIGKDLDEVRLHVGG</sequence>
<feature type="domain" description="Carbohydrate kinase PfkB" evidence="7">
    <location>
        <begin position="414"/>
        <end position="515"/>
    </location>
</feature>
<evidence type="ECO:0000259" key="7">
    <source>
        <dbReference type="Pfam" id="PF00294"/>
    </source>
</evidence>
<gene>
    <name evidence="8" type="ORF">IWX46DRAFT_562324</name>
</gene>
<keyword evidence="4" id="KW-0456">Lyase</keyword>
<evidence type="ECO:0000256" key="5">
    <source>
        <dbReference type="ARBA" id="ARBA00023295"/>
    </source>
</evidence>
<keyword evidence="2" id="KW-0378">Hydrolase</keyword>
<reference evidence="8 9" key="1">
    <citation type="submission" date="2024-04" db="EMBL/GenBank/DDBJ databases">
        <title>Phyllosticta paracitricarpa is synonymous to the EU quarantine fungus P. citricarpa based on phylogenomic analyses.</title>
        <authorList>
            <consortium name="Lawrence Berkeley National Laboratory"/>
            <person name="Van Ingen-Buijs V.A."/>
            <person name="Van Westerhoven A.C."/>
            <person name="Haridas S."/>
            <person name="Skiadas P."/>
            <person name="Martin F."/>
            <person name="Groenewald J.Z."/>
            <person name="Crous P.W."/>
            <person name="Seidl M.F."/>
        </authorList>
    </citation>
    <scope>NUCLEOTIDE SEQUENCE [LARGE SCALE GENOMIC DNA]</scope>
    <source>
        <strain evidence="8 9">CBS 122670</strain>
    </source>
</reference>
<comment type="caution">
    <text evidence="8">The sequence shown here is derived from an EMBL/GenBank/DDBJ whole genome shotgun (WGS) entry which is preliminary data.</text>
</comment>
<evidence type="ECO:0000256" key="6">
    <source>
        <dbReference type="SAM" id="MobiDB-lite"/>
    </source>
</evidence>
<dbReference type="PANTHER" id="PTHR42909:SF1">
    <property type="entry name" value="CARBOHYDRATE KINASE PFKB DOMAIN-CONTAINING PROTEIN"/>
    <property type="match status" value="1"/>
</dbReference>
<proteinExistence type="predicted"/>
<dbReference type="InterPro" id="IPR011611">
    <property type="entry name" value="PfkB_dom"/>
</dbReference>
<protein>
    <submittedName>
        <fullName evidence="8">IdgA domain protein</fullName>
    </submittedName>
</protein>
<dbReference type="PANTHER" id="PTHR42909">
    <property type="entry name" value="ZGC:136858"/>
    <property type="match status" value="1"/>
</dbReference>
<organism evidence="8 9">
    <name type="scientific">Phyllosticta citricarpa</name>
    <dbReference type="NCBI Taxonomy" id="55181"/>
    <lineage>
        <taxon>Eukaryota</taxon>
        <taxon>Fungi</taxon>
        <taxon>Dikarya</taxon>
        <taxon>Ascomycota</taxon>
        <taxon>Pezizomycotina</taxon>
        <taxon>Dothideomycetes</taxon>
        <taxon>Dothideomycetes incertae sedis</taxon>
        <taxon>Botryosphaeriales</taxon>
        <taxon>Phyllostictaceae</taxon>
        <taxon>Phyllosticta</taxon>
    </lineage>
</organism>
<dbReference type="InterPro" id="IPR029056">
    <property type="entry name" value="Ribokinase-like"/>
</dbReference>
<dbReference type="InterPro" id="IPR022830">
    <property type="entry name" value="Indigdn_synthA-like"/>
</dbReference>
<dbReference type="EMBL" id="JBBPDW010000005">
    <property type="protein sequence ID" value="KAK7552334.1"/>
    <property type="molecule type" value="Genomic_DNA"/>
</dbReference>
<evidence type="ECO:0000256" key="3">
    <source>
        <dbReference type="ARBA" id="ARBA00023211"/>
    </source>
</evidence>
<dbReference type="SUPFAM" id="SSF53613">
    <property type="entry name" value="Ribokinase-like"/>
    <property type="match status" value="1"/>
</dbReference>
<feature type="region of interest" description="Disordered" evidence="6">
    <location>
        <begin position="357"/>
        <end position="394"/>
    </location>
</feature>
<dbReference type="InterPro" id="IPR007342">
    <property type="entry name" value="PsuG"/>
</dbReference>
<feature type="compositionally biased region" description="Polar residues" evidence="6">
    <location>
        <begin position="381"/>
        <end position="394"/>
    </location>
</feature>
<dbReference type="Gene3D" id="3.40.1190.20">
    <property type="match status" value="1"/>
</dbReference>
<keyword evidence="1" id="KW-0479">Metal-binding</keyword>
<dbReference type="Gene3D" id="3.40.1790.10">
    <property type="entry name" value="Indigoidine synthase domain"/>
    <property type="match status" value="1"/>
</dbReference>
<evidence type="ECO:0000256" key="1">
    <source>
        <dbReference type="ARBA" id="ARBA00022723"/>
    </source>
</evidence>
<dbReference type="SUPFAM" id="SSF110581">
    <property type="entry name" value="Indigoidine synthase A-like"/>
    <property type="match status" value="1"/>
</dbReference>